<dbReference type="NCBIfam" id="NF003843">
    <property type="entry name" value="PRK05422.1"/>
    <property type="match status" value="1"/>
</dbReference>
<dbReference type="PANTHER" id="PTHR30308:SF2">
    <property type="entry name" value="SSRA-BINDING PROTEIN"/>
    <property type="match status" value="1"/>
</dbReference>
<sequence length="153" mass="17178">MAAKTLSENRRARHDYAIESDLEVGLILLGSEVKSLRRGGSNIADSYATIENGELWLMNGYIAPLEHGGIFGHEPRRKRKLLASRREIARLWSATAREGLTLVPLRLYANERGVMKLSLAVARGKKKADKREASAARDWNRQKARLLKTASRL</sequence>
<comment type="subcellular location">
    <subcellularLocation>
        <location evidence="3">Cytoplasm</location>
    </subcellularLocation>
    <text evidence="3">The tmRNA-SmpB complex associates with stalled 70S ribosomes.</text>
</comment>
<protein>
    <recommendedName>
        <fullName evidence="3">SsrA-binding protein</fullName>
    </recommendedName>
    <alternativeName>
        <fullName evidence="3">Small protein B</fullName>
    </alternativeName>
</protein>
<evidence type="ECO:0000313" key="4">
    <source>
        <dbReference type="EMBL" id="MCW3783888.1"/>
    </source>
</evidence>
<comment type="function">
    <text evidence="3">Required for rescue of stalled ribosomes mediated by trans-translation. Binds to transfer-messenger RNA (tmRNA), required for stable association of tmRNA with ribosomes. tmRNA and SmpB together mimic tRNA shape, replacing the anticodon stem-loop with SmpB. tmRNA is encoded by the ssrA gene; the 2 termini fold to resemble tRNA(Ala) and it encodes a 'tag peptide', a short internal open reading frame. During trans-translation Ala-aminoacylated tmRNA acts like a tRNA, entering the A-site of stalled ribosomes, displacing the stalled mRNA. The ribosome then switches to translate the ORF on the tmRNA; the nascent peptide is terminated with the 'tag peptide' encoded by the tmRNA and targeted for degradation. The ribosome is freed to recommence translation, which seems to be the essential function of trans-translation.</text>
</comment>
<dbReference type="Proteomes" id="UP001207582">
    <property type="component" value="Unassembled WGS sequence"/>
</dbReference>
<evidence type="ECO:0000313" key="5">
    <source>
        <dbReference type="Proteomes" id="UP001207582"/>
    </source>
</evidence>
<evidence type="ECO:0000256" key="2">
    <source>
        <dbReference type="ARBA" id="ARBA00022884"/>
    </source>
</evidence>
<keyword evidence="1 3" id="KW-0963">Cytoplasm</keyword>
<accession>A0ABT3J870</accession>
<dbReference type="HAMAP" id="MF_00023">
    <property type="entry name" value="SmpB"/>
    <property type="match status" value="1"/>
</dbReference>
<dbReference type="EMBL" id="JAPDOG010000027">
    <property type="protein sequence ID" value="MCW3783888.1"/>
    <property type="molecule type" value="Genomic_DNA"/>
</dbReference>
<proteinExistence type="inferred from homology"/>
<evidence type="ECO:0000256" key="1">
    <source>
        <dbReference type="ARBA" id="ARBA00022490"/>
    </source>
</evidence>
<dbReference type="NCBIfam" id="TIGR00086">
    <property type="entry name" value="smpB"/>
    <property type="match status" value="1"/>
</dbReference>
<name>A0ABT3J870_9RHOB</name>
<dbReference type="PANTHER" id="PTHR30308">
    <property type="entry name" value="TMRNA-BINDING COMPONENT OF TRANS-TRANSLATION TAGGING COMPLEX"/>
    <property type="match status" value="1"/>
</dbReference>
<gene>
    <name evidence="3 4" type="primary">smpB</name>
    <name evidence="4" type="ORF">OM960_20350</name>
</gene>
<dbReference type="RefSeq" id="WP_264773267.1">
    <property type="nucleotide sequence ID" value="NZ_JAPDOG010000027.1"/>
</dbReference>
<dbReference type="InterPro" id="IPR023620">
    <property type="entry name" value="SmpB"/>
</dbReference>
<dbReference type="Gene3D" id="2.40.280.10">
    <property type="match status" value="1"/>
</dbReference>
<dbReference type="Pfam" id="PF01668">
    <property type="entry name" value="SmpB"/>
    <property type="match status" value="1"/>
</dbReference>
<organism evidence="4 5">
    <name type="scientific">Defluviimonas salinarum</name>
    <dbReference type="NCBI Taxonomy" id="2992147"/>
    <lineage>
        <taxon>Bacteria</taxon>
        <taxon>Pseudomonadati</taxon>
        <taxon>Pseudomonadota</taxon>
        <taxon>Alphaproteobacteria</taxon>
        <taxon>Rhodobacterales</taxon>
        <taxon>Paracoccaceae</taxon>
        <taxon>Albidovulum</taxon>
    </lineage>
</organism>
<dbReference type="SUPFAM" id="SSF74982">
    <property type="entry name" value="Small protein B (SmpB)"/>
    <property type="match status" value="1"/>
</dbReference>
<dbReference type="InterPro" id="IPR000037">
    <property type="entry name" value="SsrA-bd_prot"/>
</dbReference>
<evidence type="ECO:0000256" key="3">
    <source>
        <dbReference type="HAMAP-Rule" id="MF_00023"/>
    </source>
</evidence>
<dbReference type="CDD" id="cd09294">
    <property type="entry name" value="SmpB"/>
    <property type="match status" value="1"/>
</dbReference>
<keyword evidence="5" id="KW-1185">Reference proteome</keyword>
<keyword evidence="2 3" id="KW-0694">RNA-binding</keyword>
<reference evidence="4 5" key="1">
    <citation type="submission" date="2022-10" db="EMBL/GenBank/DDBJ databases">
        <title>Defluviimonas sp. CAU 1641 isolated from mud.</title>
        <authorList>
            <person name="Kim W."/>
        </authorList>
    </citation>
    <scope>NUCLEOTIDE SEQUENCE [LARGE SCALE GENOMIC DNA]</scope>
    <source>
        <strain evidence="4 5">CAU 1641</strain>
    </source>
</reference>
<comment type="caution">
    <text evidence="4">The sequence shown here is derived from an EMBL/GenBank/DDBJ whole genome shotgun (WGS) entry which is preliminary data.</text>
</comment>
<comment type="similarity">
    <text evidence="3">Belongs to the SmpB family.</text>
</comment>